<keyword evidence="4" id="KW-1185">Reference proteome</keyword>
<proteinExistence type="predicted"/>
<dbReference type="GO" id="GO:0016787">
    <property type="term" value="F:hydrolase activity"/>
    <property type="evidence" value="ECO:0007669"/>
    <property type="project" value="UniProtKB-KW"/>
</dbReference>
<gene>
    <name evidence="3" type="ORF">KIP89_08970</name>
</gene>
<keyword evidence="1 3" id="KW-0378">Hydrolase</keyword>
<organism evidence="3 4">
    <name type="scientific">Ancylobacter radicis</name>
    <dbReference type="NCBI Taxonomy" id="2836179"/>
    <lineage>
        <taxon>Bacteria</taxon>
        <taxon>Pseudomonadati</taxon>
        <taxon>Pseudomonadota</taxon>
        <taxon>Alphaproteobacteria</taxon>
        <taxon>Hyphomicrobiales</taxon>
        <taxon>Xanthobacteraceae</taxon>
        <taxon>Ancylobacter</taxon>
    </lineage>
</organism>
<reference evidence="3" key="1">
    <citation type="submission" date="2021-05" db="EMBL/GenBank/DDBJ databases">
        <authorList>
            <person name="Sun Q."/>
            <person name="Inoue M."/>
        </authorList>
    </citation>
    <scope>NUCLEOTIDE SEQUENCE</scope>
    <source>
        <strain evidence="3">VKM B-3255</strain>
    </source>
</reference>
<protein>
    <submittedName>
        <fullName evidence="3">Cysteine hydrolase</fullName>
    </submittedName>
</protein>
<sequence>MLPANAALIVIDLQKAIDHPKWAAQGPRNNPQAEATIARLLAAWRAAGRPLFHVRHESTAPGSTYAANGPGSAFKPEAMPLPGEPVIAKSVHSAFIGTDLEARLRADGIGTLVICGVITNNSVETTVRMAANLGFDVHLVEDACFTFARRDHAGTLRSAAEVHAMSLANMDGEYCRVVQAAEVI</sequence>
<evidence type="ECO:0000256" key="1">
    <source>
        <dbReference type="ARBA" id="ARBA00022801"/>
    </source>
</evidence>
<dbReference type="InterPro" id="IPR000868">
    <property type="entry name" value="Isochorismatase-like_dom"/>
</dbReference>
<accession>A0ABS5R6E0</accession>
<dbReference type="Gene3D" id="3.40.50.850">
    <property type="entry name" value="Isochorismatase-like"/>
    <property type="match status" value="1"/>
</dbReference>
<comment type="caution">
    <text evidence="3">The sequence shown here is derived from an EMBL/GenBank/DDBJ whole genome shotgun (WGS) entry which is preliminary data.</text>
</comment>
<dbReference type="SUPFAM" id="SSF52499">
    <property type="entry name" value="Isochorismatase-like hydrolases"/>
    <property type="match status" value="1"/>
</dbReference>
<dbReference type="CDD" id="cd01014">
    <property type="entry name" value="nicotinamidase_related"/>
    <property type="match status" value="1"/>
</dbReference>
<dbReference type="InterPro" id="IPR050272">
    <property type="entry name" value="Isochorismatase-like_hydrls"/>
</dbReference>
<evidence type="ECO:0000259" key="2">
    <source>
        <dbReference type="Pfam" id="PF00857"/>
    </source>
</evidence>
<dbReference type="InterPro" id="IPR036380">
    <property type="entry name" value="Isochorismatase-like_sf"/>
</dbReference>
<dbReference type="PANTHER" id="PTHR43540">
    <property type="entry name" value="PEROXYUREIDOACRYLATE/UREIDOACRYLATE AMIDOHYDROLASE-RELATED"/>
    <property type="match status" value="1"/>
</dbReference>
<feature type="domain" description="Isochorismatase-like" evidence="2">
    <location>
        <begin position="6"/>
        <end position="160"/>
    </location>
</feature>
<dbReference type="RefSeq" id="WP_213755023.1">
    <property type="nucleotide sequence ID" value="NZ_JAHCQH010000015.1"/>
</dbReference>
<dbReference type="PANTHER" id="PTHR43540:SF1">
    <property type="entry name" value="ISOCHORISMATASE HYDROLASE"/>
    <property type="match status" value="1"/>
</dbReference>
<dbReference type="Proteomes" id="UP001166585">
    <property type="component" value="Unassembled WGS sequence"/>
</dbReference>
<name>A0ABS5R6E0_9HYPH</name>
<evidence type="ECO:0000313" key="3">
    <source>
        <dbReference type="EMBL" id="MBS9477236.1"/>
    </source>
</evidence>
<evidence type="ECO:0000313" key="4">
    <source>
        <dbReference type="Proteomes" id="UP001166585"/>
    </source>
</evidence>
<dbReference type="Pfam" id="PF00857">
    <property type="entry name" value="Isochorismatase"/>
    <property type="match status" value="1"/>
</dbReference>
<dbReference type="EMBL" id="JAHCQH010000015">
    <property type="protein sequence ID" value="MBS9477236.1"/>
    <property type="molecule type" value="Genomic_DNA"/>
</dbReference>